<dbReference type="OrthoDB" id="4868114at2759"/>
<dbReference type="EMBL" id="JABEXW010000104">
    <property type="protein sequence ID" value="KAF4971044.1"/>
    <property type="molecule type" value="Genomic_DNA"/>
</dbReference>
<reference evidence="3" key="1">
    <citation type="journal article" date="2020" name="BMC Genomics">
        <title>Correction to: Identification and distribution of gene clusters required for synthesis of sphingolipid metabolism inhibitors in diverse species of the filamentous fungus Fusarium.</title>
        <authorList>
            <person name="Kim H.S."/>
            <person name="Lohmar J.M."/>
            <person name="Busman M."/>
            <person name="Brown D.W."/>
            <person name="Naumann T.A."/>
            <person name="Divon H.H."/>
            <person name="Lysoe E."/>
            <person name="Uhlig S."/>
            <person name="Proctor R.H."/>
        </authorList>
    </citation>
    <scope>NUCLEOTIDE SEQUENCE</scope>
    <source>
        <strain evidence="3">NRRL 20472</strain>
    </source>
</reference>
<evidence type="ECO:0000313" key="4">
    <source>
        <dbReference type="Proteomes" id="UP000622797"/>
    </source>
</evidence>
<comment type="caution">
    <text evidence="3">The sequence shown here is derived from an EMBL/GenBank/DDBJ whole genome shotgun (WGS) entry which is preliminary data.</text>
</comment>
<feature type="region of interest" description="Disordered" evidence="2">
    <location>
        <begin position="432"/>
        <end position="464"/>
    </location>
</feature>
<feature type="coiled-coil region" evidence="1">
    <location>
        <begin position="477"/>
        <end position="511"/>
    </location>
</feature>
<feature type="region of interest" description="Disordered" evidence="2">
    <location>
        <begin position="1"/>
        <end position="26"/>
    </location>
</feature>
<reference evidence="3" key="2">
    <citation type="submission" date="2020-05" db="EMBL/GenBank/DDBJ databases">
        <authorList>
            <person name="Kim H.-S."/>
            <person name="Proctor R.H."/>
            <person name="Brown D.W."/>
        </authorList>
    </citation>
    <scope>NUCLEOTIDE SEQUENCE</scope>
    <source>
        <strain evidence="3">NRRL 20472</strain>
    </source>
</reference>
<evidence type="ECO:0000256" key="2">
    <source>
        <dbReference type="SAM" id="MobiDB-lite"/>
    </source>
</evidence>
<dbReference type="Proteomes" id="UP000622797">
    <property type="component" value="Unassembled WGS sequence"/>
</dbReference>
<evidence type="ECO:0000313" key="3">
    <source>
        <dbReference type="EMBL" id="KAF4971044.1"/>
    </source>
</evidence>
<gene>
    <name evidence="3" type="ORF">FSARC_2057</name>
</gene>
<evidence type="ECO:0000256" key="1">
    <source>
        <dbReference type="SAM" id="Coils"/>
    </source>
</evidence>
<accession>A0A8H4XEC8</accession>
<proteinExistence type="predicted"/>
<protein>
    <submittedName>
        <fullName evidence="3">Uncharacterized protein</fullName>
    </submittedName>
</protein>
<name>A0A8H4XEC8_9HYPO</name>
<sequence length="557" mass="62328">MSLDQERLAPPEGYHTINCPNPAENDTLTSLERHARASQHETQWRCFDDDCEKIGEVFETSALYIKHIEESSGHRGRDEDEDVVDTECSAFTPSDNTGQQSVEDDVFGPSLQSVTSVLNICDEPCCRHFGTDYKCKSEYIRHADTSFHQLAANWNKILASNISSALAIEAEQQAIRALRCTSPHCSMFGQVLKTPKVFYKHLSEDEHREGWSVKFEDEDLNYKLDKVDFPGIEFYAGGRKGICVNEKCPKFGARFDSYHGMKLHSRSFGHAMTEEDLASTEESGEEVWKKSDIHGMDFAEDETLWKCVKRGCKGFDKVIYMVHNARKHFNSDAHLMAEQEVSSPDEPHEALEGVEFSKEKGRWICVKPGCKGFDKAFSHTGVAVHNRSIAHVTAKEKIAAPTQPTMNLFTTPKRVSLNPLLTPIEVSGSTIHVSPGSPSAGRGHTLVRRPATDLRKSTTPSTRTPATIKLRRSSASKAGMEKRQVGLEKRNQDLEDRVAKLEEQMGRVLGAQSPQVPQTPEARAARVESLSKFVRASFRPALLMDEDEPMDGDLDEL</sequence>
<keyword evidence="4" id="KW-1185">Reference proteome</keyword>
<keyword evidence="1" id="KW-0175">Coiled coil</keyword>
<organism evidence="3 4">
    <name type="scientific">Fusarium sarcochroum</name>
    <dbReference type="NCBI Taxonomy" id="1208366"/>
    <lineage>
        <taxon>Eukaryota</taxon>
        <taxon>Fungi</taxon>
        <taxon>Dikarya</taxon>
        <taxon>Ascomycota</taxon>
        <taxon>Pezizomycotina</taxon>
        <taxon>Sordariomycetes</taxon>
        <taxon>Hypocreomycetidae</taxon>
        <taxon>Hypocreales</taxon>
        <taxon>Nectriaceae</taxon>
        <taxon>Fusarium</taxon>
        <taxon>Fusarium lateritium species complex</taxon>
    </lineage>
</organism>
<dbReference type="AlphaFoldDB" id="A0A8H4XEC8"/>